<sequence length="181" mass="20770">MRDEQNSEYTNENVIHEDVNVGEDRISNDTMLPAKEVGVIEYRYAGFWMRLWAFLLDLLIIWSIGAIVIYPIFRLLGISTSQSFMFSPATIATTIVLYGYFILMTKYFKQTLGKMVFGLRVVDLKANDLSWKTILFREGVGRYIALVYAPITYIVFLVAAFTSKKQGVHDFIADTTVVHEK</sequence>
<evidence type="ECO:0000313" key="10">
    <source>
        <dbReference type="EMBL" id="TYS71552.1"/>
    </source>
</evidence>
<dbReference type="EMBL" id="CP020880">
    <property type="protein sequence ID" value="ART77624.1"/>
    <property type="molecule type" value="Genomic_DNA"/>
</dbReference>
<evidence type="ECO:0000313" key="13">
    <source>
        <dbReference type="Proteomes" id="UP000324517"/>
    </source>
</evidence>
<feature type="domain" description="RDD" evidence="7">
    <location>
        <begin position="44"/>
        <end position="173"/>
    </location>
</feature>
<evidence type="ECO:0000259" key="7">
    <source>
        <dbReference type="Pfam" id="PF06271"/>
    </source>
</evidence>
<reference evidence="12 13" key="2">
    <citation type="submission" date="2019-08" db="EMBL/GenBank/DDBJ databases">
        <title>Bacillus genomes from the desert of Cuatro Cienegas, Coahuila.</title>
        <authorList>
            <person name="Olmedo-Alvarez G."/>
        </authorList>
    </citation>
    <scope>NUCLEOTIDE SEQUENCE [LARGE SCALE GENOMIC DNA]</scope>
    <source>
        <strain evidence="9 12">CH88_3T</strain>
        <strain evidence="10 13">CH98b_3T</strain>
    </source>
</reference>
<dbReference type="Proteomes" id="UP000323393">
    <property type="component" value="Unassembled WGS sequence"/>
</dbReference>
<dbReference type="InterPro" id="IPR010432">
    <property type="entry name" value="RDD"/>
</dbReference>
<protein>
    <submittedName>
        <fullName evidence="9">RDD family protein</fullName>
    </submittedName>
</protein>
<dbReference type="GeneID" id="96740076"/>
<evidence type="ECO:0000256" key="1">
    <source>
        <dbReference type="ARBA" id="ARBA00004651"/>
    </source>
</evidence>
<dbReference type="EMBL" id="VTET01000006">
    <property type="protein sequence ID" value="TYS71552.1"/>
    <property type="molecule type" value="Genomic_DNA"/>
</dbReference>
<dbReference type="GO" id="GO:0005886">
    <property type="term" value="C:plasma membrane"/>
    <property type="evidence" value="ECO:0007669"/>
    <property type="project" value="UniProtKB-SubCell"/>
</dbReference>
<evidence type="ECO:0000313" key="9">
    <source>
        <dbReference type="EMBL" id="TYS58944.1"/>
    </source>
</evidence>
<feature type="transmembrane region" description="Helical" evidence="6">
    <location>
        <begin position="51"/>
        <end position="73"/>
    </location>
</feature>
<reference evidence="8 11" key="1">
    <citation type="submission" date="2017-04" db="EMBL/GenBank/DDBJ databases">
        <title>Complete Genome Sequence of the Bacillus horikoshii 20a strain from Cuatro Cienegas, Coahuila, Mexico.</title>
        <authorList>
            <person name="Zarza E."/>
            <person name="Alcaraz L.D."/>
            <person name="Aguilar-Salinas B."/>
            <person name="Islas A."/>
            <person name="Olmedo-Alvarez G."/>
        </authorList>
    </citation>
    <scope>NUCLEOTIDE SEQUENCE [LARGE SCALE GENOMIC DNA]</scope>
    <source>
        <strain evidence="8 11">20a</strain>
    </source>
</reference>
<evidence type="ECO:0000256" key="2">
    <source>
        <dbReference type="ARBA" id="ARBA00022475"/>
    </source>
</evidence>
<feature type="transmembrane region" description="Helical" evidence="6">
    <location>
        <begin position="85"/>
        <end position="105"/>
    </location>
</feature>
<evidence type="ECO:0000256" key="4">
    <source>
        <dbReference type="ARBA" id="ARBA00022989"/>
    </source>
</evidence>
<dbReference type="KEGG" id="bhk:B4U37_16870"/>
<organism evidence="9 12">
    <name type="scientific">Sutcliffiella horikoshii</name>
    <dbReference type="NCBI Taxonomy" id="79883"/>
    <lineage>
        <taxon>Bacteria</taxon>
        <taxon>Bacillati</taxon>
        <taxon>Bacillota</taxon>
        <taxon>Bacilli</taxon>
        <taxon>Bacillales</taxon>
        <taxon>Bacillaceae</taxon>
        <taxon>Sutcliffiella</taxon>
    </lineage>
</organism>
<evidence type="ECO:0000313" key="8">
    <source>
        <dbReference type="EMBL" id="ART77624.1"/>
    </source>
</evidence>
<dbReference type="PANTHER" id="PTHR36115:SF9">
    <property type="entry name" value="LMO1584 PROTEIN"/>
    <property type="match status" value="1"/>
</dbReference>
<keyword evidence="2" id="KW-1003">Cell membrane</keyword>
<evidence type="ECO:0000256" key="6">
    <source>
        <dbReference type="SAM" id="Phobius"/>
    </source>
</evidence>
<comment type="subcellular location">
    <subcellularLocation>
        <location evidence="1">Cell membrane</location>
        <topology evidence="1">Multi-pass membrane protein</topology>
    </subcellularLocation>
</comment>
<accession>A0A1Y0CRI8</accession>
<dbReference type="Proteomes" id="UP000195573">
    <property type="component" value="Chromosome"/>
</dbReference>
<keyword evidence="11" id="KW-1185">Reference proteome</keyword>
<dbReference type="InterPro" id="IPR051791">
    <property type="entry name" value="Pra-immunoreactive"/>
</dbReference>
<dbReference type="RefSeq" id="WP_088019178.1">
    <property type="nucleotide sequence ID" value="NZ_CP020880.1"/>
</dbReference>
<dbReference type="AlphaFoldDB" id="A0A1Y0CRI8"/>
<feature type="transmembrane region" description="Helical" evidence="6">
    <location>
        <begin position="140"/>
        <end position="161"/>
    </location>
</feature>
<name>A0A1Y0CRI8_9BACI</name>
<evidence type="ECO:0000256" key="3">
    <source>
        <dbReference type="ARBA" id="ARBA00022692"/>
    </source>
</evidence>
<dbReference type="PANTHER" id="PTHR36115">
    <property type="entry name" value="PROLINE-RICH ANTIGEN HOMOLOG-RELATED"/>
    <property type="match status" value="1"/>
</dbReference>
<dbReference type="Proteomes" id="UP000324517">
    <property type="component" value="Unassembled WGS sequence"/>
</dbReference>
<keyword evidence="4 6" id="KW-1133">Transmembrane helix</keyword>
<dbReference type="Pfam" id="PF06271">
    <property type="entry name" value="RDD"/>
    <property type="match status" value="1"/>
</dbReference>
<gene>
    <name evidence="8" type="ORF">B4U37_16870</name>
    <name evidence="9" type="ORF">FZC74_09345</name>
    <name evidence="10" type="ORF">FZC75_13495</name>
</gene>
<keyword evidence="5 6" id="KW-0472">Membrane</keyword>
<dbReference type="OrthoDB" id="9793824at2"/>
<evidence type="ECO:0000256" key="5">
    <source>
        <dbReference type="ARBA" id="ARBA00023136"/>
    </source>
</evidence>
<dbReference type="EMBL" id="VTEU01000003">
    <property type="protein sequence ID" value="TYS58944.1"/>
    <property type="molecule type" value="Genomic_DNA"/>
</dbReference>
<keyword evidence="3 6" id="KW-0812">Transmembrane</keyword>
<evidence type="ECO:0000313" key="11">
    <source>
        <dbReference type="Proteomes" id="UP000195573"/>
    </source>
</evidence>
<evidence type="ECO:0000313" key="12">
    <source>
        <dbReference type="Proteomes" id="UP000323393"/>
    </source>
</evidence>
<proteinExistence type="predicted"/>